<evidence type="ECO:0000259" key="2">
    <source>
        <dbReference type="Pfam" id="PF01261"/>
    </source>
</evidence>
<keyword evidence="4" id="KW-1185">Reference proteome</keyword>
<dbReference type="InterPro" id="IPR036237">
    <property type="entry name" value="Xyl_isomerase-like_sf"/>
</dbReference>
<sequence>MARPVTLFTGQWADLPIADLAAKLSAWGFDGVELACWGDHFEVDRPLADPGYVKARGALLERHGLGCWAIGAHLVGQAVADPIDARHQAILPPEVWGDGDPEGVRARAAERMKDTARAAAALGVTVVNGFTGSPVWHMLYSFPPNDFEAIARGYEEFAERWGPIIDVFDEEGVRFGLEVHPTEIAYDFVTTRKALEAIGRRPGFGINLDPSHFAHQFLDTAAFAIEFADRIYHVHVKDSRRSLDGRSSILGGHLDFGEPQRGWDFVSPGHGDVDVEALFRALNRIGYSGPLSIEWEDSGMDREWGAQDALAFVRRTDFAPSAVAFDAAMQRETWSASLGLPPRRRGVTGAPCAEPSPEARPLDDPLVFGALPLHGRHREATHTSRLSSGEPLPASNPSSAPSTSRTTAAAPGGP</sequence>
<protein>
    <submittedName>
        <fullName evidence="3">Xylose isomerase-like TIM barrel</fullName>
    </submittedName>
</protein>
<dbReference type="SUPFAM" id="SSF51658">
    <property type="entry name" value="Xylose isomerase-like"/>
    <property type="match status" value="1"/>
</dbReference>
<dbReference type="EMBL" id="QQZY01000006">
    <property type="protein sequence ID" value="RDI73873.1"/>
    <property type="molecule type" value="Genomic_DNA"/>
</dbReference>
<dbReference type="PANTHER" id="PTHR12110">
    <property type="entry name" value="HYDROXYPYRUVATE ISOMERASE"/>
    <property type="match status" value="1"/>
</dbReference>
<comment type="caution">
    <text evidence="3">The sequence shown here is derived from an EMBL/GenBank/DDBJ whole genome shotgun (WGS) entry which is preliminary data.</text>
</comment>
<feature type="region of interest" description="Disordered" evidence="1">
    <location>
        <begin position="339"/>
        <end position="414"/>
    </location>
</feature>
<keyword evidence="3" id="KW-0413">Isomerase</keyword>
<dbReference type="Proteomes" id="UP000254134">
    <property type="component" value="Unassembled WGS sequence"/>
</dbReference>
<gene>
    <name evidence="3" type="ORF">Gocc_2437</name>
</gene>
<name>A0A7M2YUU1_9ACTN</name>
<evidence type="ECO:0000313" key="4">
    <source>
        <dbReference type="Proteomes" id="UP000254134"/>
    </source>
</evidence>
<dbReference type="GO" id="GO:0016853">
    <property type="term" value="F:isomerase activity"/>
    <property type="evidence" value="ECO:0007669"/>
    <property type="project" value="UniProtKB-KW"/>
</dbReference>
<reference evidence="4" key="2">
    <citation type="journal article" date="2019" name="MicrobiologyOpen">
        <title>High-quality draft genome sequence of Gaiella occulta isolated from a 150 meter deep mineral water borehole and comparison with the genome sequences of other deep-branching lineages of the phylum Actinobacteria.</title>
        <authorList>
            <person name="Severino R."/>
            <person name="Froufe H.J.C."/>
            <person name="Barroso C."/>
            <person name="Albuquerque L."/>
            <person name="Lobo-da-Cunha A."/>
            <person name="da Costa M.S."/>
            <person name="Egas C."/>
        </authorList>
    </citation>
    <scope>NUCLEOTIDE SEQUENCE [LARGE SCALE GENOMIC DNA]</scope>
    <source>
        <strain evidence="4">F2-233</strain>
    </source>
</reference>
<proteinExistence type="predicted"/>
<dbReference type="AlphaFoldDB" id="A0A7M2YUU1"/>
<reference evidence="3 4" key="1">
    <citation type="submission" date="2018-07" db="EMBL/GenBank/DDBJ databases">
        <title>High-quality-draft genome sequence of Gaiella occulta.</title>
        <authorList>
            <person name="Severino R."/>
            <person name="Froufe H.J.C."/>
            <person name="Rainey F.A."/>
            <person name="Barroso C."/>
            <person name="Albuquerque L."/>
            <person name="Lobo-Da-Cunha A."/>
            <person name="Da Costa M.S."/>
            <person name="Egas C."/>
        </authorList>
    </citation>
    <scope>NUCLEOTIDE SEQUENCE [LARGE SCALE GENOMIC DNA]</scope>
    <source>
        <strain evidence="3 4">F2-233</strain>
    </source>
</reference>
<dbReference type="InterPro" id="IPR050312">
    <property type="entry name" value="IolE/XylAMocC-like"/>
</dbReference>
<organism evidence="3 4">
    <name type="scientific">Gaiella occulta</name>
    <dbReference type="NCBI Taxonomy" id="1002870"/>
    <lineage>
        <taxon>Bacteria</taxon>
        <taxon>Bacillati</taxon>
        <taxon>Actinomycetota</taxon>
        <taxon>Thermoleophilia</taxon>
        <taxon>Gaiellales</taxon>
        <taxon>Gaiellaceae</taxon>
        <taxon>Gaiella</taxon>
    </lineage>
</organism>
<evidence type="ECO:0000256" key="1">
    <source>
        <dbReference type="SAM" id="MobiDB-lite"/>
    </source>
</evidence>
<feature type="compositionally biased region" description="Low complexity" evidence="1">
    <location>
        <begin position="391"/>
        <end position="414"/>
    </location>
</feature>
<dbReference type="Pfam" id="PF01261">
    <property type="entry name" value="AP_endonuc_2"/>
    <property type="match status" value="1"/>
</dbReference>
<feature type="domain" description="Xylose isomerase-like TIM barrel" evidence="2">
    <location>
        <begin position="22"/>
        <end position="315"/>
    </location>
</feature>
<dbReference type="Gene3D" id="3.20.20.150">
    <property type="entry name" value="Divalent-metal-dependent TIM barrel enzymes"/>
    <property type="match status" value="1"/>
</dbReference>
<dbReference type="OrthoDB" id="9779184at2"/>
<dbReference type="InterPro" id="IPR013022">
    <property type="entry name" value="Xyl_isomerase-like_TIM-brl"/>
</dbReference>
<dbReference type="PANTHER" id="PTHR12110:SF21">
    <property type="entry name" value="XYLOSE ISOMERASE-LIKE TIM BARREL DOMAIN-CONTAINING PROTEIN"/>
    <property type="match status" value="1"/>
</dbReference>
<accession>A0A7M2YUU1</accession>
<evidence type="ECO:0000313" key="3">
    <source>
        <dbReference type="EMBL" id="RDI73873.1"/>
    </source>
</evidence>